<protein>
    <recommendedName>
        <fullName evidence="2">Chalcone isomerase domain-containing protein</fullName>
    </recommendedName>
</protein>
<dbReference type="EMBL" id="KZ819195">
    <property type="protein sequence ID" value="PWY99408.1"/>
    <property type="molecule type" value="Genomic_DNA"/>
</dbReference>
<organism evidence="3 4">
    <name type="scientific">Testicularia cyperi</name>
    <dbReference type="NCBI Taxonomy" id="1882483"/>
    <lineage>
        <taxon>Eukaryota</taxon>
        <taxon>Fungi</taxon>
        <taxon>Dikarya</taxon>
        <taxon>Basidiomycota</taxon>
        <taxon>Ustilaginomycotina</taxon>
        <taxon>Ustilaginomycetes</taxon>
        <taxon>Ustilaginales</taxon>
        <taxon>Anthracoideaceae</taxon>
        <taxon>Testicularia</taxon>
    </lineage>
</organism>
<dbReference type="PANTHER" id="PTHR47284:SF3">
    <property type="entry name" value="FATTY-ACID-BINDING PROTEIN 2"/>
    <property type="match status" value="1"/>
</dbReference>
<dbReference type="Gene3D" id="3.50.70.10">
    <property type="match status" value="1"/>
</dbReference>
<dbReference type="Pfam" id="PF16035">
    <property type="entry name" value="Chalcone_2"/>
    <property type="match status" value="2"/>
</dbReference>
<evidence type="ECO:0000256" key="1">
    <source>
        <dbReference type="SAM" id="MobiDB-lite"/>
    </source>
</evidence>
<name>A0A317XPZ3_9BASI</name>
<dbReference type="InParanoid" id="A0A317XPZ3"/>
<dbReference type="PANTHER" id="PTHR47284">
    <property type="entry name" value="FATTY-ACID-BINDING PROTEIN 2"/>
    <property type="match status" value="1"/>
</dbReference>
<keyword evidence="4" id="KW-1185">Reference proteome</keyword>
<evidence type="ECO:0000313" key="4">
    <source>
        <dbReference type="Proteomes" id="UP000246740"/>
    </source>
</evidence>
<dbReference type="STRING" id="1882483.A0A317XPZ3"/>
<feature type="domain" description="Chalcone isomerase" evidence="2">
    <location>
        <begin position="175"/>
        <end position="207"/>
    </location>
</feature>
<proteinExistence type="predicted"/>
<dbReference type="AlphaFoldDB" id="A0A317XPZ3"/>
<evidence type="ECO:0000313" key="3">
    <source>
        <dbReference type="EMBL" id="PWY99408.1"/>
    </source>
</evidence>
<gene>
    <name evidence="3" type="ORF">BCV70DRAFT_200977</name>
</gene>
<dbReference type="GO" id="GO:0016872">
    <property type="term" value="F:intramolecular lyase activity"/>
    <property type="evidence" value="ECO:0007669"/>
    <property type="project" value="InterPro"/>
</dbReference>
<dbReference type="InterPro" id="IPR036298">
    <property type="entry name" value="Chalcone_isomerase_sf"/>
</dbReference>
<dbReference type="InterPro" id="IPR016087">
    <property type="entry name" value="Chalcone_isomerase"/>
</dbReference>
<sequence>MLGRTGLSVATATLARPTTSMRSVSTFTRSFPTPIRRSALSEPSFFHSTRHLTRASYATGQQGSERGQKQGSQQHKASSAGIRWQVVVPTAAVALLADWYFGITSAAADRLLGIETSSGAVHLDAQPQTPTPTSLPVASISAQGGQVVIDPDTKQALPLYLPKPVSSLPSSTGNLKLVGLGVRTVSFLRVKVYVAALYLDEKRVDALMAQGGLPADASLEEALKKMLDQGTAAVVRIVPVRNTDFNHLRDGFIRALQGRLKKAIKNGQIQSGSDTERRFEESIQEIKDSFLRGSVPKGSALDLVAIPASKGANLSFEYKSQTFGQIASASASQDQDASFSAARELILAYFADQGEISTPFKKSVKEGLTASPA</sequence>
<feature type="domain" description="Chalcone isomerase" evidence="2">
    <location>
        <begin position="219"/>
        <end position="364"/>
    </location>
</feature>
<reference evidence="3 4" key="1">
    <citation type="journal article" date="2018" name="Mol. Biol. Evol.">
        <title>Broad Genomic Sampling Reveals a Smut Pathogenic Ancestry of the Fungal Clade Ustilaginomycotina.</title>
        <authorList>
            <person name="Kijpornyongpan T."/>
            <person name="Mondo S.J."/>
            <person name="Barry K."/>
            <person name="Sandor L."/>
            <person name="Lee J."/>
            <person name="Lipzen A."/>
            <person name="Pangilinan J."/>
            <person name="LaButti K."/>
            <person name="Hainaut M."/>
            <person name="Henrissat B."/>
            <person name="Grigoriev I.V."/>
            <person name="Spatafora J.W."/>
            <person name="Aime M.C."/>
        </authorList>
    </citation>
    <scope>NUCLEOTIDE SEQUENCE [LARGE SCALE GENOMIC DNA]</scope>
    <source>
        <strain evidence="3 4">MCA 3645</strain>
    </source>
</reference>
<dbReference type="Proteomes" id="UP000246740">
    <property type="component" value="Unassembled WGS sequence"/>
</dbReference>
<evidence type="ECO:0000259" key="2">
    <source>
        <dbReference type="Pfam" id="PF16035"/>
    </source>
</evidence>
<dbReference type="InterPro" id="IPR016088">
    <property type="entry name" value="Chalcone_isomerase_3-sand"/>
</dbReference>
<dbReference type="SUPFAM" id="SSF54626">
    <property type="entry name" value="Chalcone isomerase"/>
    <property type="match status" value="1"/>
</dbReference>
<dbReference type="OrthoDB" id="18193at2759"/>
<accession>A0A317XPZ3</accession>
<feature type="region of interest" description="Disordered" evidence="1">
    <location>
        <begin position="56"/>
        <end position="76"/>
    </location>
</feature>